<dbReference type="EMBL" id="BRVP01000005">
    <property type="protein sequence ID" value="GLB51865.1"/>
    <property type="molecule type" value="Genomic_DNA"/>
</dbReference>
<dbReference type="SUPFAM" id="SSF55874">
    <property type="entry name" value="ATPase domain of HSP90 chaperone/DNA topoisomerase II/histidine kinase"/>
    <property type="match status" value="1"/>
</dbReference>
<dbReference type="InterPro" id="IPR011006">
    <property type="entry name" value="CheY-like_superfamily"/>
</dbReference>
<dbReference type="InterPro" id="IPR036097">
    <property type="entry name" value="HisK_dim/P_sf"/>
</dbReference>
<dbReference type="PROSITE" id="PS01124">
    <property type="entry name" value="HTH_ARAC_FAMILY_2"/>
    <property type="match status" value="1"/>
</dbReference>
<dbReference type="Pfam" id="PF12833">
    <property type="entry name" value="HTH_18"/>
    <property type="match status" value="1"/>
</dbReference>
<proteinExistence type="predicted"/>
<feature type="domain" description="Histidine kinase" evidence="14">
    <location>
        <begin position="831"/>
        <end position="1050"/>
    </location>
</feature>
<dbReference type="InterPro" id="IPR011110">
    <property type="entry name" value="Reg_prop"/>
</dbReference>
<evidence type="ECO:0000256" key="4">
    <source>
        <dbReference type="ARBA" id="ARBA00022679"/>
    </source>
</evidence>
<reference evidence="16" key="1">
    <citation type="submission" date="2022-07" db="EMBL/GenBank/DDBJ databases">
        <title>Taxonomy of Novel Oxalotrophic and Methylotrophic Bacteria.</title>
        <authorList>
            <person name="Sahin N."/>
            <person name="Tani A."/>
        </authorList>
    </citation>
    <scope>NUCLEOTIDE SEQUENCE</scope>
    <source>
        <strain evidence="16">AM327</strain>
    </source>
</reference>
<accession>A0A9W6B3R3</accession>
<dbReference type="InterPro" id="IPR004358">
    <property type="entry name" value="Sig_transdc_His_kin-like_C"/>
</dbReference>
<keyword evidence="8" id="KW-0902">Two-component regulatory system</keyword>
<dbReference type="Pfam" id="PF00072">
    <property type="entry name" value="Response_reg"/>
    <property type="match status" value="1"/>
</dbReference>
<dbReference type="SUPFAM" id="SSF63829">
    <property type="entry name" value="Calcium-dependent phosphotriesterase"/>
    <property type="match status" value="3"/>
</dbReference>
<comment type="caution">
    <text evidence="16">The sequence shown here is derived from an EMBL/GenBank/DDBJ whole genome shotgun (WGS) entry which is preliminary data.</text>
</comment>
<evidence type="ECO:0000256" key="1">
    <source>
        <dbReference type="ARBA" id="ARBA00000085"/>
    </source>
</evidence>
<gene>
    <name evidence="16" type="ORF">NBRC110019_09040</name>
</gene>
<dbReference type="GO" id="GO:0003700">
    <property type="term" value="F:DNA-binding transcription factor activity"/>
    <property type="evidence" value="ECO:0007669"/>
    <property type="project" value="InterPro"/>
</dbReference>
<dbReference type="InterPro" id="IPR036890">
    <property type="entry name" value="HATPase_C_sf"/>
</dbReference>
<dbReference type="SUPFAM" id="SSF47384">
    <property type="entry name" value="Homodimeric domain of signal transducing histidine kinase"/>
    <property type="match status" value="1"/>
</dbReference>
<evidence type="ECO:0000256" key="2">
    <source>
        <dbReference type="ARBA" id="ARBA00012438"/>
    </source>
</evidence>
<feature type="domain" description="Response regulatory" evidence="15">
    <location>
        <begin position="1095"/>
        <end position="1210"/>
    </location>
</feature>
<organism evidence="16 17">
    <name type="scientific">Neptunitalea chrysea</name>
    <dbReference type="NCBI Taxonomy" id="1647581"/>
    <lineage>
        <taxon>Bacteria</taxon>
        <taxon>Pseudomonadati</taxon>
        <taxon>Bacteroidota</taxon>
        <taxon>Flavobacteriia</taxon>
        <taxon>Flavobacteriales</taxon>
        <taxon>Flavobacteriaceae</taxon>
        <taxon>Neptunitalea</taxon>
    </lineage>
</organism>
<dbReference type="SMART" id="SM00342">
    <property type="entry name" value="HTH_ARAC"/>
    <property type="match status" value="1"/>
</dbReference>
<dbReference type="InterPro" id="IPR018060">
    <property type="entry name" value="HTH_AraC"/>
</dbReference>
<evidence type="ECO:0000256" key="5">
    <source>
        <dbReference type="ARBA" id="ARBA00022741"/>
    </source>
</evidence>
<feature type="domain" description="HTH araC/xylS-type" evidence="13">
    <location>
        <begin position="1244"/>
        <end position="1343"/>
    </location>
</feature>
<sequence>MRSTTLFVILFLCCFTRALGQKGRLFSTDTELSSSLINQVFQDSNGTIWITTEDGLNKFDGAKMKVFKHQKGDATTVLDNYSRAIFEDLKGNLFFGFINGLQQYDHKNQSFSQVSLYNNSRKEVFPHIFSMIQRKNGDILIATSGEGIFKLHTKEGTIYGQQLTGLTPTRFIYKLFEDHDENLWIITQNKGLYKYDVDKKSTHYFQYDEPDGNITSIVEDHHHTLYVGKLNGGLYAYDASNNIFKKIKDPYNDNLPIKTLYLTEKKQLLIGSDGCGIKSFNTDTQQIIASNFGISQFNLSKAKVHSIIIDNTGNLWLGIFQKGLLQVPPTANKFHYIGNKSFEKNLIGSNYITALYKDKQHTLWVGTDGDGIYGIREDGHTIHYRSGINTTILCVYEDSHYNLWVGTYLNGLALVDKIHGTFNYMDNLSGSQSQKVEHIYDITEDTQNNLWIATMGSGIYSMNIDSGKISNYGFIEESETPVDAKENRLFNNWVNCLHLGTNNTLYIGTYAGLCALNLSNGSFIDTLGANHILDTKVINTIYEDTLGNLWIGTTDGIFYKEVNNQKLIHYTDSDGLPSNFICAIKEDNDHHLWISTHYGISKFDMTKKQFTNYFYNDGLQGNEFTKGAACNDYESNLYFGGINGITYFDPEHITDEGKIPDLKITALYLNNKEVVKGTKSGKNNILNDQISKVKNINLAYNDNTFAIEFATSNYIESERLTYFYSMNNEKWNQLPQGVNLATFNDLPPGTYNIKIKAKEYKTFSPEKSISIIIRNPWYLTPLAIAIYICIVLSIASAIIILYRQKFKTREKIREQNYINQIHEAKLQFFTNIAHEIKTPISLLANPLRKLIVTDTDVKRQYSYKIMKRNCDRIMLLIDQLMDMRKIDAGQIQMKFQKTEIITLIEEMASLFEDQREDKNIEFEFEHELPFLFVDVDPRYFDKIIQNILSNAYKFTPNNGKIKIELSLCELAHKEDTLQIKIIDNGKGIEEKDTTHIFDRFYQSPGNITKGTGIGLHLTKSIVKSHHGTIKAENNLDKKGSCFIIEIPVKNSLLSNSDKFEESINTTNSLDEYQPIPIITDLSIKNEKNKNKSKYKILIVDDDAEMRAYLTKEFSEHYHVSQSKNGKEALSMILKTPYDLVISDVKMPELDGISLCKKIKQHININHIPVILLTAKSREKDNLEGLNIGADAYLPKPFNLQILTKTVQNLIHNRELLKNTYRGNQIPEEQLDKISIKSSDEKLIQKIITVINENLNNPELNVEMLASEIGLSRVHLYRKLKELTNQSARDLIKNIRLKQAGILLSDKKLTISEVTYATGFSNISKFSSSFKNFYGISPKAYRETKLNLKEEESLNSFDLDLQQETVRLVE</sequence>
<dbReference type="InterPro" id="IPR003594">
    <property type="entry name" value="HATPase_dom"/>
</dbReference>
<evidence type="ECO:0000256" key="12">
    <source>
        <dbReference type="SAM" id="Phobius"/>
    </source>
</evidence>
<dbReference type="SUPFAM" id="SSF52172">
    <property type="entry name" value="CheY-like"/>
    <property type="match status" value="1"/>
</dbReference>
<dbReference type="CDD" id="cd00075">
    <property type="entry name" value="HATPase"/>
    <property type="match status" value="1"/>
</dbReference>
<evidence type="ECO:0000256" key="3">
    <source>
        <dbReference type="ARBA" id="ARBA00022553"/>
    </source>
</evidence>
<evidence type="ECO:0000259" key="14">
    <source>
        <dbReference type="PROSITE" id="PS50109"/>
    </source>
</evidence>
<dbReference type="PRINTS" id="PR00344">
    <property type="entry name" value="BCTRLSENSOR"/>
</dbReference>
<dbReference type="Pfam" id="PF00512">
    <property type="entry name" value="HisKA"/>
    <property type="match status" value="1"/>
</dbReference>
<dbReference type="Gene3D" id="1.10.287.130">
    <property type="match status" value="1"/>
</dbReference>
<dbReference type="Gene3D" id="3.30.565.10">
    <property type="entry name" value="Histidine kinase-like ATPase, C-terminal domain"/>
    <property type="match status" value="1"/>
</dbReference>
<dbReference type="InterPro" id="IPR005467">
    <property type="entry name" value="His_kinase_dom"/>
</dbReference>
<evidence type="ECO:0000313" key="16">
    <source>
        <dbReference type="EMBL" id="GLB51865.1"/>
    </source>
</evidence>
<dbReference type="GO" id="GO:0043565">
    <property type="term" value="F:sequence-specific DNA binding"/>
    <property type="evidence" value="ECO:0007669"/>
    <property type="project" value="InterPro"/>
</dbReference>
<dbReference type="FunFam" id="3.40.50.2300:FF:000138">
    <property type="entry name" value="Two-component system sensor histidine kinase/response regulator"/>
    <property type="match status" value="1"/>
</dbReference>
<keyword evidence="6 16" id="KW-0418">Kinase</keyword>
<keyword evidence="12" id="KW-0812">Transmembrane</keyword>
<dbReference type="Gene3D" id="2.60.40.10">
    <property type="entry name" value="Immunoglobulins"/>
    <property type="match status" value="1"/>
</dbReference>
<dbReference type="PROSITE" id="PS50110">
    <property type="entry name" value="RESPONSE_REGULATORY"/>
    <property type="match status" value="1"/>
</dbReference>
<dbReference type="Pfam" id="PF02518">
    <property type="entry name" value="HATPase_c"/>
    <property type="match status" value="1"/>
</dbReference>
<name>A0A9W6B3R3_9FLAO</name>
<evidence type="ECO:0000256" key="11">
    <source>
        <dbReference type="PROSITE-ProRule" id="PRU00169"/>
    </source>
</evidence>
<dbReference type="Gene3D" id="3.40.50.2300">
    <property type="match status" value="1"/>
</dbReference>
<dbReference type="PANTHER" id="PTHR43547">
    <property type="entry name" value="TWO-COMPONENT HISTIDINE KINASE"/>
    <property type="match status" value="1"/>
</dbReference>
<keyword evidence="12" id="KW-0472">Membrane</keyword>
<dbReference type="CDD" id="cd00082">
    <property type="entry name" value="HisKA"/>
    <property type="match status" value="1"/>
</dbReference>
<dbReference type="FunFam" id="3.30.565.10:FF:000037">
    <property type="entry name" value="Hybrid sensor histidine kinase/response regulator"/>
    <property type="match status" value="1"/>
</dbReference>
<keyword evidence="7" id="KW-0067">ATP-binding</keyword>
<dbReference type="Gene3D" id="2.130.10.10">
    <property type="entry name" value="YVTN repeat-like/Quinoprotein amine dehydrogenase"/>
    <property type="match status" value="2"/>
</dbReference>
<dbReference type="GO" id="GO:0005524">
    <property type="term" value="F:ATP binding"/>
    <property type="evidence" value="ECO:0007669"/>
    <property type="project" value="UniProtKB-KW"/>
</dbReference>
<dbReference type="Proteomes" id="UP001143545">
    <property type="component" value="Unassembled WGS sequence"/>
</dbReference>
<evidence type="ECO:0000259" key="15">
    <source>
        <dbReference type="PROSITE" id="PS50110"/>
    </source>
</evidence>
<keyword evidence="5" id="KW-0547">Nucleotide-binding</keyword>
<dbReference type="InterPro" id="IPR009057">
    <property type="entry name" value="Homeodomain-like_sf"/>
</dbReference>
<protein>
    <recommendedName>
        <fullName evidence="2">histidine kinase</fullName>
        <ecNumber evidence="2">2.7.13.3</ecNumber>
    </recommendedName>
</protein>
<comment type="catalytic activity">
    <reaction evidence="1">
        <text>ATP + protein L-histidine = ADP + protein N-phospho-L-histidine.</text>
        <dbReference type="EC" id="2.7.13.3"/>
    </reaction>
</comment>
<evidence type="ECO:0000313" key="17">
    <source>
        <dbReference type="Proteomes" id="UP001143545"/>
    </source>
</evidence>
<feature type="modified residue" description="4-aspartylphosphate" evidence="11">
    <location>
        <position position="1143"/>
    </location>
</feature>
<dbReference type="SUPFAM" id="SSF46689">
    <property type="entry name" value="Homeodomain-like"/>
    <property type="match status" value="1"/>
</dbReference>
<dbReference type="RefSeq" id="WP_281752845.1">
    <property type="nucleotide sequence ID" value="NZ_BRVP01000005.1"/>
</dbReference>
<feature type="transmembrane region" description="Helical" evidence="12">
    <location>
        <begin position="777"/>
        <end position="802"/>
    </location>
</feature>
<evidence type="ECO:0000256" key="8">
    <source>
        <dbReference type="ARBA" id="ARBA00023012"/>
    </source>
</evidence>
<evidence type="ECO:0000256" key="6">
    <source>
        <dbReference type="ARBA" id="ARBA00022777"/>
    </source>
</evidence>
<keyword evidence="10" id="KW-0804">Transcription</keyword>
<keyword evidence="4" id="KW-0808">Transferase</keyword>
<keyword evidence="3 11" id="KW-0597">Phosphoprotein</keyword>
<evidence type="ECO:0000259" key="13">
    <source>
        <dbReference type="PROSITE" id="PS01124"/>
    </source>
</evidence>
<dbReference type="SMART" id="SM00448">
    <property type="entry name" value="REC"/>
    <property type="match status" value="1"/>
</dbReference>
<dbReference type="Gene3D" id="1.10.10.60">
    <property type="entry name" value="Homeodomain-like"/>
    <property type="match status" value="1"/>
</dbReference>
<evidence type="ECO:0000256" key="7">
    <source>
        <dbReference type="ARBA" id="ARBA00022840"/>
    </source>
</evidence>
<dbReference type="InterPro" id="IPR015943">
    <property type="entry name" value="WD40/YVTN_repeat-like_dom_sf"/>
</dbReference>
<dbReference type="PANTHER" id="PTHR43547:SF2">
    <property type="entry name" value="HYBRID SIGNAL TRANSDUCTION HISTIDINE KINASE C"/>
    <property type="match status" value="1"/>
</dbReference>
<keyword evidence="9" id="KW-0805">Transcription regulation</keyword>
<dbReference type="EC" id="2.7.13.3" evidence="2"/>
<dbReference type="InterPro" id="IPR003661">
    <property type="entry name" value="HisK_dim/P_dom"/>
</dbReference>
<dbReference type="InterPro" id="IPR001789">
    <property type="entry name" value="Sig_transdc_resp-reg_receiver"/>
</dbReference>
<evidence type="ECO:0000256" key="10">
    <source>
        <dbReference type="ARBA" id="ARBA00023163"/>
    </source>
</evidence>
<dbReference type="SMART" id="SM00388">
    <property type="entry name" value="HisKA"/>
    <property type="match status" value="1"/>
</dbReference>
<dbReference type="PROSITE" id="PS50109">
    <property type="entry name" value="HIS_KIN"/>
    <property type="match status" value="1"/>
</dbReference>
<keyword evidence="17" id="KW-1185">Reference proteome</keyword>
<dbReference type="SMART" id="SM00387">
    <property type="entry name" value="HATPase_c"/>
    <property type="match status" value="1"/>
</dbReference>
<dbReference type="GO" id="GO:0000155">
    <property type="term" value="F:phosphorelay sensor kinase activity"/>
    <property type="evidence" value="ECO:0007669"/>
    <property type="project" value="InterPro"/>
</dbReference>
<keyword evidence="12" id="KW-1133">Transmembrane helix</keyword>
<dbReference type="Pfam" id="PF07494">
    <property type="entry name" value="Reg_prop"/>
    <property type="match status" value="5"/>
</dbReference>
<dbReference type="CDD" id="cd17574">
    <property type="entry name" value="REC_OmpR"/>
    <property type="match status" value="1"/>
</dbReference>
<evidence type="ECO:0000256" key="9">
    <source>
        <dbReference type="ARBA" id="ARBA00023015"/>
    </source>
</evidence>
<dbReference type="InterPro" id="IPR013783">
    <property type="entry name" value="Ig-like_fold"/>
</dbReference>